<proteinExistence type="predicted"/>
<feature type="transmembrane region" description="Helical" evidence="1">
    <location>
        <begin position="85"/>
        <end position="105"/>
    </location>
</feature>
<name>A0ABU2N5R5_9PSEU</name>
<protein>
    <submittedName>
        <fullName evidence="3">Molybdopterin-dependent oxidoreductase</fullName>
    </submittedName>
</protein>
<feature type="transmembrane region" description="Helical" evidence="1">
    <location>
        <begin position="152"/>
        <end position="169"/>
    </location>
</feature>
<dbReference type="Gene3D" id="3.90.420.10">
    <property type="entry name" value="Oxidoreductase, molybdopterin-binding domain"/>
    <property type="match status" value="1"/>
</dbReference>
<feature type="transmembrane region" description="Helical" evidence="1">
    <location>
        <begin position="49"/>
        <end position="65"/>
    </location>
</feature>
<accession>A0ABU2N5R5</accession>
<dbReference type="InterPro" id="IPR000572">
    <property type="entry name" value="OxRdtase_Mopterin-bd_dom"/>
</dbReference>
<feature type="transmembrane region" description="Helical" evidence="1">
    <location>
        <begin position="117"/>
        <end position="140"/>
    </location>
</feature>
<keyword evidence="1" id="KW-0472">Membrane</keyword>
<dbReference type="Pfam" id="PF00174">
    <property type="entry name" value="Oxidored_molyb"/>
    <property type="match status" value="1"/>
</dbReference>
<dbReference type="SUPFAM" id="SSF56524">
    <property type="entry name" value="Oxidoreductase molybdopterin-binding domain"/>
    <property type="match status" value="1"/>
</dbReference>
<dbReference type="PANTHER" id="PTHR43032">
    <property type="entry name" value="PROTEIN-METHIONINE-SULFOXIDE REDUCTASE"/>
    <property type="match status" value="1"/>
</dbReference>
<evidence type="ECO:0000256" key="1">
    <source>
        <dbReference type="SAM" id="Phobius"/>
    </source>
</evidence>
<keyword evidence="1" id="KW-1133">Transmembrane helix</keyword>
<feature type="domain" description="Oxidoreductase molybdopterin-binding" evidence="2">
    <location>
        <begin position="206"/>
        <end position="339"/>
    </location>
</feature>
<comment type="caution">
    <text evidence="3">The sequence shown here is derived from an EMBL/GenBank/DDBJ whole genome shotgun (WGS) entry which is preliminary data.</text>
</comment>
<reference evidence="4" key="1">
    <citation type="submission" date="2023-07" db="EMBL/GenBank/DDBJ databases">
        <title>30 novel species of actinomycetes from the DSMZ collection.</title>
        <authorList>
            <person name="Nouioui I."/>
        </authorList>
    </citation>
    <scope>NUCLEOTIDE SEQUENCE [LARGE SCALE GENOMIC DNA]</scope>
    <source>
        <strain evidence="4">DSM 45834</strain>
    </source>
</reference>
<dbReference type="EMBL" id="JAVREJ010000003">
    <property type="protein sequence ID" value="MDT0349234.1"/>
    <property type="molecule type" value="Genomic_DNA"/>
</dbReference>
<dbReference type="CDD" id="cd00321">
    <property type="entry name" value="SO_family_Moco"/>
    <property type="match status" value="1"/>
</dbReference>
<keyword evidence="4" id="KW-1185">Reference proteome</keyword>
<dbReference type="InterPro" id="IPR036374">
    <property type="entry name" value="OxRdtase_Mopterin-bd_sf"/>
</dbReference>
<gene>
    <name evidence="3" type="ORF">RM445_06815</name>
</gene>
<sequence>MADRVRAVLRRRSRPWTWRATNLALFGVLALAFVTGAAAHATGSARGAWIAVVHGVVGLVVVALIPRKSPVAAGGMRRRRPGRWLSVGLAVVALGTLAAGVGSSTGVPGPVAGVEPLWLHIALALVLLPLLAWHVVARPLRRHPVDLGRRTLVHAGLLAAVGGALYAGLEGAVRIAGLPGAQRRFTGSHAVVPARMPVTSWLDDATPAVSGTDWRLAVTDAAGTRHLSLDELVAPGTATVQATLDCTSGWYATSGWTGVPLSRLLTAVGPASRSIRVRSLTGYDRYLPLSDLDHLLLAVAVGGAPLTPGHGYPARLVAPGRRGFWWVKWVAGVELSPRPWWAQPPFPLD</sequence>
<dbReference type="RefSeq" id="WP_311555219.1">
    <property type="nucleotide sequence ID" value="NZ_JAVREJ010000003.1"/>
</dbReference>
<organism evidence="3 4">
    <name type="scientific">Pseudonocardia charpentierae</name>
    <dbReference type="NCBI Taxonomy" id="3075545"/>
    <lineage>
        <taxon>Bacteria</taxon>
        <taxon>Bacillati</taxon>
        <taxon>Actinomycetota</taxon>
        <taxon>Actinomycetes</taxon>
        <taxon>Pseudonocardiales</taxon>
        <taxon>Pseudonocardiaceae</taxon>
        <taxon>Pseudonocardia</taxon>
    </lineage>
</organism>
<keyword evidence="1" id="KW-0812">Transmembrane</keyword>
<evidence type="ECO:0000259" key="2">
    <source>
        <dbReference type="Pfam" id="PF00174"/>
    </source>
</evidence>
<evidence type="ECO:0000313" key="4">
    <source>
        <dbReference type="Proteomes" id="UP001183202"/>
    </source>
</evidence>
<dbReference type="Proteomes" id="UP001183202">
    <property type="component" value="Unassembled WGS sequence"/>
</dbReference>
<evidence type="ECO:0000313" key="3">
    <source>
        <dbReference type="EMBL" id="MDT0349234.1"/>
    </source>
</evidence>